<evidence type="ECO:0000259" key="5">
    <source>
        <dbReference type="Pfam" id="PF03479"/>
    </source>
</evidence>
<evidence type="ECO:0000256" key="4">
    <source>
        <dbReference type="RuleBase" id="RU367031"/>
    </source>
</evidence>
<dbReference type="Pfam" id="PF03479">
    <property type="entry name" value="PCC"/>
    <property type="match status" value="1"/>
</dbReference>
<keyword evidence="3 4" id="KW-0804">Transcription</keyword>
<evidence type="ECO:0000256" key="1">
    <source>
        <dbReference type="ARBA" id="ARBA00023015"/>
    </source>
</evidence>
<dbReference type="GO" id="GO:0003680">
    <property type="term" value="F:minor groove of adenine-thymine-rich DNA binding"/>
    <property type="evidence" value="ECO:0007669"/>
    <property type="project" value="UniProtKB-UniRule"/>
</dbReference>
<dbReference type="Gramene" id="mRNA:HanXRQr2_Chr10g0419921">
    <property type="protein sequence ID" value="mRNA:HanXRQr2_Chr10g0419921"/>
    <property type="gene ID" value="HanXRQr2_Chr10g0419921"/>
</dbReference>
<keyword evidence="7" id="KW-1185">Reference proteome</keyword>
<reference evidence="6" key="1">
    <citation type="journal article" date="2017" name="Nature">
        <title>The sunflower genome provides insights into oil metabolism, flowering and Asterid evolution.</title>
        <authorList>
            <person name="Badouin H."/>
            <person name="Gouzy J."/>
            <person name="Grassa C.J."/>
            <person name="Murat F."/>
            <person name="Staton S.E."/>
            <person name="Cottret L."/>
            <person name="Lelandais-Briere C."/>
            <person name="Owens G.L."/>
            <person name="Carrere S."/>
            <person name="Mayjonade B."/>
            <person name="Legrand L."/>
            <person name="Gill N."/>
            <person name="Kane N.C."/>
            <person name="Bowers J.E."/>
            <person name="Hubner S."/>
            <person name="Bellec A."/>
            <person name="Berard A."/>
            <person name="Berges H."/>
            <person name="Blanchet N."/>
            <person name="Boniface M.C."/>
            <person name="Brunel D."/>
            <person name="Catrice O."/>
            <person name="Chaidir N."/>
            <person name="Claudel C."/>
            <person name="Donnadieu C."/>
            <person name="Faraut T."/>
            <person name="Fievet G."/>
            <person name="Helmstetter N."/>
            <person name="King M."/>
            <person name="Knapp S.J."/>
            <person name="Lai Z."/>
            <person name="Le Paslier M.C."/>
            <person name="Lippi Y."/>
            <person name="Lorenzon L."/>
            <person name="Mandel J.R."/>
            <person name="Marage G."/>
            <person name="Marchand G."/>
            <person name="Marquand E."/>
            <person name="Bret-Mestries E."/>
            <person name="Morien E."/>
            <person name="Nambeesan S."/>
            <person name="Nguyen T."/>
            <person name="Pegot-Espagnet P."/>
            <person name="Pouilly N."/>
            <person name="Raftis F."/>
            <person name="Sallet E."/>
            <person name="Schiex T."/>
            <person name="Thomas J."/>
            <person name="Vandecasteele C."/>
            <person name="Vares D."/>
            <person name="Vear F."/>
            <person name="Vautrin S."/>
            <person name="Crespi M."/>
            <person name="Mangin B."/>
            <person name="Burke J.M."/>
            <person name="Salse J."/>
            <person name="Munos S."/>
            <person name="Vincourt P."/>
            <person name="Rieseberg L.H."/>
            <person name="Langlade N.B."/>
        </authorList>
    </citation>
    <scope>NUCLEOTIDE SEQUENCE</scope>
    <source>
        <tissue evidence="6">Leaves</tissue>
    </source>
</reference>
<keyword evidence="2 4" id="KW-0238">DNA-binding</keyword>
<dbReference type="Gene3D" id="3.30.1330.80">
    <property type="entry name" value="Hypothetical protein, similar to alpha- acetolactate decarboxylase, domain 2"/>
    <property type="match status" value="1"/>
</dbReference>
<dbReference type="PANTHER" id="PTHR31500:SF112">
    <property type="entry name" value="AT-HOOK MOTIF NUCLEAR-LOCALIZED PROTEIN"/>
    <property type="match status" value="1"/>
</dbReference>
<dbReference type="GO" id="GO:0005634">
    <property type="term" value="C:nucleus"/>
    <property type="evidence" value="ECO:0007669"/>
    <property type="project" value="UniProtKB-SubCell"/>
</dbReference>
<evidence type="ECO:0000313" key="6">
    <source>
        <dbReference type="EMBL" id="KAF5784693.1"/>
    </source>
</evidence>
<evidence type="ECO:0000256" key="3">
    <source>
        <dbReference type="ARBA" id="ARBA00023163"/>
    </source>
</evidence>
<dbReference type="InterPro" id="IPR005175">
    <property type="entry name" value="PPC_dom"/>
</dbReference>
<name>A0A9K3HUG8_HELAN</name>
<comment type="function">
    <text evidence="4">Transcription factor that specifically binds AT-rich DNA sequences related to the nuclear matrix attachment regions (MARs).</text>
</comment>
<dbReference type="Proteomes" id="UP000215914">
    <property type="component" value="Unassembled WGS sequence"/>
</dbReference>
<keyword evidence="4" id="KW-0539">Nucleus</keyword>
<accession>A0A9K3HUG8</accession>
<protein>
    <recommendedName>
        <fullName evidence="4">AT-hook motif nuclear-localized protein</fullName>
    </recommendedName>
</protein>
<reference evidence="6" key="2">
    <citation type="submission" date="2020-06" db="EMBL/GenBank/DDBJ databases">
        <title>Helianthus annuus Genome sequencing and assembly Release 2.</title>
        <authorList>
            <person name="Gouzy J."/>
            <person name="Langlade N."/>
            <person name="Munos S."/>
        </authorList>
    </citation>
    <scope>NUCLEOTIDE SEQUENCE</scope>
    <source>
        <tissue evidence="6">Leaves</tissue>
    </source>
</reference>
<feature type="domain" description="PPC" evidence="5">
    <location>
        <begin position="14"/>
        <end position="55"/>
    </location>
</feature>
<dbReference type="EMBL" id="MNCJ02000325">
    <property type="protein sequence ID" value="KAF5784693.1"/>
    <property type="molecule type" value="Genomic_DNA"/>
</dbReference>
<dbReference type="PANTHER" id="PTHR31500">
    <property type="entry name" value="AT-HOOK MOTIF NUCLEAR-LOCALIZED PROTEIN 9"/>
    <property type="match status" value="1"/>
</dbReference>
<evidence type="ECO:0000313" key="7">
    <source>
        <dbReference type="Proteomes" id="UP000215914"/>
    </source>
</evidence>
<dbReference type="SUPFAM" id="SSF117856">
    <property type="entry name" value="AF0104/ALDC/Ptd012-like"/>
    <property type="match status" value="1"/>
</dbReference>
<gene>
    <name evidence="6" type="ORF">HanXRQr2_Chr10g0419921</name>
</gene>
<dbReference type="InterPro" id="IPR039605">
    <property type="entry name" value="AHL"/>
</dbReference>
<evidence type="ECO:0000256" key="2">
    <source>
        <dbReference type="ARBA" id="ARBA00023125"/>
    </source>
</evidence>
<dbReference type="AlphaFoldDB" id="A0A9K3HUG8"/>
<comment type="domain">
    <text evidence="4">The PPC domain mediates interactions between AHL proteins.</text>
</comment>
<sequence>MDLGDRIAFGGSFTPHMVTFNPGEDVTSKIILFTKDGPQSVCILSAVGVISHVTLPHAWPALSVGGEDHQPGPDISRGTFFYEKSRYVYVKYLFNRVHSYKHQHRPPYKTIIMV</sequence>
<comment type="subcellular location">
    <subcellularLocation>
        <location evidence="4">Nucleus</location>
    </subcellularLocation>
</comment>
<keyword evidence="1 4" id="KW-0805">Transcription regulation</keyword>
<comment type="caution">
    <text evidence="6">The sequence shown here is derived from an EMBL/GenBank/DDBJ whole genome shotgun (WGS) entry which is preliminary data.</text>
</comment>
<proteinExistence type="predicted"/>
<organism evidence="6 7">
    <name type="scientific">Helianthus annuus</name>
    <name type="common">Common sunflower</name>
    <dbReference type="NCBI Taxonomy" id="4232"/>
    <lineage>
        <taxon>Eukaryota</taxon>
        <taxon>Viridiplantae</taxon>
        <taxon>Streptophyta</taxon>
        <taxon>Embryophyta</taxon>
        <taxon>Tracheophyta</taxon>
        <taxon>Spermatophyta</taxon>
        <taxon>Magnoliopsida</taxon>
        <taxon>eudicotyledons</taxon>
        <taxon>Gunneridae</taxon>
        <taxon>Pentapetalae</taxon>
        <taxon>asterids</taxon>
        <taxon>campanulids</taxon>
        <taxon>Asterales</taxon>
        <taxon>Asteraceae</taxon>
        <taxon>Asteroideae</taxon>
        <taxon>Heliantheae alliance</taxon>
        <taxon>Heliantheae</taxon>
        <taxon>Helianthus</taxon>
    </lineage>
</organism>